<gene>
    <name evidence="1" type="ordered locus">Aazo_1567</name>
</gene>
<dbReference type="AlphaFoldDB" id="D7E4J6"/>
<evidence type="ECO:0000313" key="2">
    <source>
        <dbReference type="Proteomes" id="UP000001511"/>
    </source>
</evidence>
<proteinExistence type="predicted"/>
<keyword evidence="2" id="KW-1185">Reference proteome</keyword>
<dbReference type="KEGG" id="naz:Aazo_1567"/>
<protein>
    <submittedName>
        <fullName evidence="1">Uncharacterized protein</fullName>
    </submittedName>
</protein>
<evidence type="ECO:0000313" key="1">
    <source>
        <dbReference type="EMBL" id="ADI63754.1"/>
    </source>
</evidence>
<dbReference type="Proteomes" id="UP000001511">
    <property type="component" value="Chromosome"/>
</dbReference>
<organism evidence="1 2">
    <name type="scientific">Nostoc azollae (strain 0708)</name>
    <name type="common">Anabaena azollae (strain 0708)</name>
    <dbReference type="NCBI Taxonomy" id="551115"/>
    <lineage>
        <taxon>Bacteria</taxon>
        <taxon>Bacillati</taxon>
        <taxon>Cyanobacteriota</taxon>
        <taxon>Cyanophyceae</taxon>
        <taxon>Nostocales</taxon>
        <taxon>Nostocaceae</taxon>
        <taxon>Trichormus</taxon>
    </lineage>
</organism>
<sequence>MSLSISVKSLGKNMDNLYAVENNTNSIFKYIQTFSKPQTNCVYPTLTKVNFFAKSVKFDLITTKLQQVKFSELLTKIRYQINLSFTVMLFISGRHKEI</sequence>
<accession>D7E4J6</accession>
<dbReference type="EMBL" id="CP002059">
    <property type="protein sequence ID" value="ADI63754.1"/>
    <property type="molecule type" value="Genomic_DNA"/>
</dbReference>
<reference evidence="1 2" key="1">
    <citation type="journal article" date="2010" name="PLoS ONE">
        <title>Genome erosion in a nitrogen-fixing vertically transmitted endosymbiotic multicellular cyanobacterium.</title>
        <authorList>
            <person name="Ran L."/>
            <person name="Larsson J."/>
            <person name="Vigil-Stenman T."/>
            <person name="Nylander J.A."/>
            <person name="Ininbergs K."/>
            <person name="Zheng W.W."/>
            <person name="Lapidus A."/>
            <person name="Lowry S."/>
            <person name="Haselkorn R."/>
            <person name="Bergman B."/>
        </authorList>
    </citation>
    <scope>NUCLEOTIDE SEQUENCE [LARGE SCALE GENOMIC DNA]</scope>
    <source>
        <strain evidence="1 2">0708</strain>
    </source>
</reference>
<dbReference type="HOGENOM" id="CLU_2330947_0_0_3"/>
<name>D7E4J6_NOSA0</name>